<dbReference type="CDD" id="cd00782">
    <property type="entry name" value="MutL_Trans"/>
    <property type="match status" value="1"/>
</dbReference>
<feature type="domain" description="DNA mismatch repair protein S5" evidence="5">
    <location>
        <begin position="210"/>
        <end position="330"/>
    </location>
</feature>
<dbReference type="InterPro" id="IPR042120">
    <property type="entry name" value="MutL_C_dimsub"/>
</dbReference>
<dbReference type="PANTHER" id="PTHR10073">
    <property type="entry name" value="DNA MISMATCH REPAIR PROTEIN MLH, PMS, MUTL"/>
    <property type="match status" value="1"/>
</dbReference>
<dbReference type="InterPro" id="IPR036890">
    <property type="entry name" value="HATPase_C_sf"/>
</dbReference>
<evidence type="ECO:0000313" key="6">
    <source>
        <dbReference type="EMBL" id="BAD80503.1"/>
    </source>
</evidence>
<gene>
    <name evidence="6" type="primary">mutL</name>
    <name evidence="6" type="ordered locus">syc2313_c</name>
</gene>
<dbReference type="GO" id="GO:0016887">
    <property type="term" value="F:ATP hydrolysis activity"/>
    <property type="evidence" value="ECO:0007669"/>
    <property type="project" value="InterPro"/>
</dbReference>
<evidence type="ECO:0000256" key="3">
    <source>
        <dbReference type="ARBA" id="ARBA00023204"/>
    </source>
</evidence>
<dbReference type="Gene3D" id="3.30.1540.20">
    <property type="entry name" value="MutL, C-terminal domain, dimerisation subdomain"/>
    <property type="match status" value="1"/>
</dbReference>
<dbReference type="CDD" id="cd16926">
    <property type="entry name" value="HATPase_MutL-MLH-PMS-like"/>
    <property type="match status" value="1"/>
</dbReference>
<dbReference type="Pfam" id="PF08676">
    <property type="entry name" value="MutL_C"/>
    <property type="match status" value="1"/>
</dbReference>
<accession>A0A0H3KCI7</accession>
<dbReference type="EMBL" id="AP008231">
    <property type="protein sequence ID" value="BAD80503.1"/>
    <property type="molecule type" value="Genomic_DNA"/>
</dbReference>
<feature type="domain" description="MutL C-terminal dimerisation" evidence="4">
    <location>
        <begin position="364"/>
        <end position="486"/>
    </location>
</feature>
<dbReference type="InterPro" id="IPR020568">
    <property type="entry name" value="Ribosomal_Su5_D2-typ_SF"/>
</dbReference>
<sequence length="541" mass="60562">MAIAPTIQPLPAPWVARMAAGEVIDSLAAVVRELCENSLDAGTQRLVIDLWPEQWRVRVADDGMGLSLENLQLAALAHTSSKLSPDRFTAEQLGFRGEALHSLARLGRLTIASRTADAAAGWQISYDIGGQPQVATPIAIAPGCIVEVQQLFQDWLERRQSQPSPAQQLRAVQQQIQNLVLAHPSITVQVTQNDRPWLAFAPVHHPQERLLQLLPNTSPADWRSQSLDLGSEGQLQVVVGLPDRCHRRRPDWVKVAVNGRVVRVSELEQAMIGALHRSLPRDRFPVVFAHLQVPPSQVDWHRHPAKAELFLQDLPVWCERIQEAIAQTLPLDPAEEIELPASTALLRVAETTGSYSESPSHLRAIAQVLNTYVLAEQGDSLWLIEQHIAHERVLFEQLQDDWQLVACQQPILLSKLSLEQRLQLDRLGITAEDFGEDLWAIRHIPAALAQREDLVEALLELSRGWDLSAAQAAIACRTAIRNGTLLYPEEQQTLIDRWQHCRQPRTCPHGRPIALVLPETSLARYFRRQWMIGRSHGLGDP</sequence>
<dbReference type="GO" id="GO:0140664">
    <property type="term" value="F:ATP-dependent DNA damage sensor activity"/>
    <property type="evidence" value="ECO:0007669"/>
    <property type="project" value="InterPro"/>
</dbReference>
<dbReference type="PANTHER" id="PTHR10073:SF12">
    <property type="entry name" value="DNA MISMATCH REPAIR PROTEIN MLH1"/>
    <property type="match status" value="1"/>
</dbReference>
<dbReference type="SUPFAM" id="SSF55874">
    <property type="entry name" value="ATPase domain of HSP90 chaperone/DNA topoisomerase II/histidine kinase"/>
    <property type="match status" value="1"/>
</dbReference>
<dbReference type="GO" id="GO:0032300">
    <property type="term" value="C:mismatch repair complex"/>
    <property type="evidence" value="ECO:0007669"/>
    <property type="project" value="InterPro"/>
</dbReference>
<dbReference type="InterPro" id="IPR037198">
    <property type="entry name" value="MutL_C_sf"/>
</dbReference>
<keyword evidence="3" id="KW-0234">DNA repair</keyword>
<organism evidence="6 7">
    <name type="scientific">Synechococcus sp. (strain ATCC 27144 / PCC 6301 / SAUG 1402/1)</name>
    <name type="common">Anacystis nidulans</name>
    <dbReference type="NCBI Taxonomy" id="269084"/>
    <lineage>
        <taxon>Bacteria</taxon>
        <taxon>Bacillati</taxon>
        <taxon>Cyanobacteriota</taxon>
        <taxon>Cyanophyceae</taxon>
        <taxon>Synechococcales</taxon>
        <taxon>Synechococcaceae</taxon>
        <taxon>Synechococcus</taxon>
    </lineage>
</organism>
<dbReference type="InterPro" id="IPR002099">
    <property type="entry name" value="MutL/Mlh/PMS"/>
</dbReference>
<dbReference type="InterPro" id="IPR014721">
    <property type="entry name" value="Ribsml_uS5_D2-typ_fold_subgr"/>
</dbReference>
<dbReference type="GO" id="GO:0006298">
    <property type="term" value="P:mismatch repair"/>
    <property type="evidence" value="ECO:0007669"/>
    <property type="project" value="InterPro"/>
</dbReference>
<dbReference type="SMART" id="SM00853">
    <property type="entry name" value="MutL_C"/>
    <property type="match status" value="1"/>
</dbReference>
<dbReference type="Gene3D" id="3.30.1370.100">
    <property type="entry name" value="MutL, C-terminal domain, regulatory subdomain"/>
    <property type="match status" value="1"/>
</dbReference>
<dbReference type="Pfam" id="PF01119">
    <property type="entry name" value="DNA_mis_repair"/>
    <property type="match status" value="1"/>
</dbReference>
<dbReference type="PROSITE" id="PS00058">
    <property type="entry name" value="DNA_MISMATCH_REPAIR_1"/>
    <property type="match status" value="1"/>
</dbReference>
<dbReference type="SUPFAM" id="SSF54211">
    <property type="entry name" value="Ribosomal protein S5 domain 2-like"/>
    <property type="match status" value="1"/>
</dbReference>
<dbReference type="InterPro" id="IPR013507">
    <property type="entry name" value="DNA_mismatch_S5_2-like"/>
</dbReference>
<evidence type="ECO:0000256" key="1">
    <source>
        <dbReference type="ARBA" id="ARBA00006082"/>
    </source>
</evidence>
<dbReference type="SMART" id="SM01340">
    <property type="entry name" value="DNA_mis_repair"/>
    <property type="match status" value="1"/>
</dbReference>
<dbReference type="NCBIfam" id="TIGR00585">
    <property type="entry name" value="mutl"/>
    <property type="match status" value="1"/>
</dbReference>
<dbReference type="Gene3D" id="3.30.565.10">
    <property type="entry name" value="Histidine kinase-like ATPase, C-terminal domain"/>
    <property type="match status" value="1"/>
</dbReference>
<evidence type="ECO:0000313" key="7">
    <source>
        <dbReference type="Proteomes" id="UP000001175"/>
    </source>
</evidence>
<dbReference type="GeneID" id="72430651"/>
<dbReference type="InterPro" id="IPR038973">
    <property type="entry name" value="MutL/Mlh/Pms-like"/>
</dbReference>
<reference evidence="6 7" key="1">
    <citation type="journal article" date="2007" name="Photosyn. Res.">
        <title>Complete nucleotide sequence of the freshwater unicellular cyanobacterium Synechococcus elongatus PCC 6301 chromosome: gene content and organization.</title>
        <authorList>
            <person name="Sugita C."/>
            <person name="Ogata K."/>
            <person name="Shikata M."/>
            <person name="Jikuya H."/>
            <person name="Takano J."/>
            <person name="Furumichi M."/>
            <person name="Kanehisa M."/>
            <person name="Omata T."/>
            <person name="Sugiura M."/>
            <person name="Sugita M."/>
        </authorList>
    </citation>
    <scope>NUCLEOTIDE SEQUENCE [LARGE SCALE GENOMIC DNA]</scope>
    <source>
        <strain evidence="7">ATCC 27144 / PCC 6301 / SAUG 1402/1</strain>
    </source>
</reference>
<dbReference type="SUPFAM" id="SSF118116">
    <property type="entry name" value="DNA mismatch repair protein MutL"/>
    <property type="match status" value="1"/>
</dbReference>
<dbReference type="Pfam" id="PF13589">
    <property type="entry name" value="HATPase_c_3"/>
    <property type="match status" value="1"/>
</dbReference>
<evidence type="ECO:0000259" key="5">
    <source>
        <dbReference type="SMART" id="SM01340"/>
    </source>
</evidence>
<dbReference type="InterPro" id="IPR014790">
    <property type="entry name" value="MutL_C"/>
</dbReference>
<dbReference type="RefSeq" id="WP_011244623.1">
    <property type="nucleotide sequence ID" value="NC_006576.1"/>
</dbReference>
<dbReference type="InterPro" id="IPR042121">
    <property type="entry name" value="MutL_C_regsub"/>
</dbReference>
<dbReference type="Proteomes" id="UP000001175">
    <property type="component" value="Chromosome"/>
</dbReference>
<keyword evidence="2" id="KW-0227">DNA damage</keyword>
<dbReference type="eggNOG" id="COG0323">
    <property type="taxonomic scope" value="Bacteria"/>
</dbReference>
<evidence type="ECO:0000256" key="2">
    <source>
        <dbReference type="ARBA" id="ARBA00022763"/>
    </source>
</evidence>
<protein>
    <submittedName>
        <fullName evidence="6">DNA mismatch repair protein MutL</fullName>
    </submittedName>
</protein>
<dbReference type="InterPro" id="IPR014762">
    <property type="entry name" value="DNA_mismatch_repair_CS"/>
</dbReference>
<dbReference type="GO" id="GO:0030983">
    <property type="term" value="F:mismatched DNA binding"/>
    <property type="evidence" value="ECO:0007669"/>
    <property type="project" value="InterPro"/>
</dbReference>
<comment type="similarity">
    <text evidence="1">Belongs to the DNA mismatch repair MutL/HexB family.</text>
</comment>
<name>A0A0H3KCI7_SYNP6</name>
<dbReference type="AlphaFoldDB" id="A0A0H3KCI7"/>
<dbReference type="KEGG" id="syc:syc2313_c"/>
<proteinExistence type="inferred from homology"/>
<evidence type="ECO:0000259" key="4">
    <source>
        <dbReference type="SMART" id="SM00853"/>
    </source>
</evidence>
<dbReference type="GO" id="GO:0005524">
    <property type="term" value="F:ATP binding"/>
    <property type="evidence" value="ECO:0007669"/>
    <property type="project" value="InterPro"/>
</dbReference>
<dbReference type="NCBIfam" id="NF000951">
    <property type="entry name" value="PRK00095.2-1"/>
    <property type="match status" value="1"/>
</dbReference>
<dbReference type="Gene3D" id="3.30.230.10">
    <property type="match status" value="1"/>
</dbReference>